<feature type="domain" description="Serine/threonine-protein phosphatase 4 regulatory subunit 3-like central" evidence="4">
    <location>
        <begin position="269"/>
        <end position="357"/>
    </location>
</feature>
<dbReference type="InParanoid" id="F0YCC8"/>
<feature type="region of interest" description="Disordered" evidence="3">
    <location>
        <begin position="1220"/>
        <end position="1253"/>
    </location>
</feature>
<accession>F0YCC8</accession>
<gene>
    <name evidence="5" type="ORF">AURANDRAFT_64954</name>
</gene>
<feature type="compositionally biased region" description="Low complexity" evidence="3">
    <location>
        <begin position="409"/>
        <end position="418"/>
    </location>
</feature>
<dbReference type="OrthoDB" id="206215at2759"/>
<dbReference type="Gene3D" id="2.30.29.30">
    <property type="entry name" value="Pleckstrin-homology domain (PH domain)/Phosphotyrosine-binding domain (PTB)"/>
    <property type="match status" value="1"/>
</dbReference>
<feature type="region of interest" description="Disordered" evidence="3">
    <location>
        <begin position="922"/>
        <end position="956"/>
    </location>
</feature>
<feature type="compositionally biased region" description="Basic and acidic residues" evidence="3">
    <location>
        <begin position="366"/>
        <end position="381"/>
    </location>
</feature>
<feature type="compositionally biased region" description="Pro residues" evidence="3">
    <location>
        <begin position="11"/>
        <end position="25"/>
    </location>
</feature>
<feature type="compositionally biased region" description="Low complexity" evidence="3">
    <location>
        <begin position="1173"/>
        <end position="1189"/>
    </location>
</feature>
<proteinExistence type="predicted"/>
<comment type="subcellular location">
    <subcellularLocation>
        <location evidence="1">Nucleus</location>
    </subcellularLocation>
</comment>
<name>F0YCC8_AURAN</name>
<dbReference type="GO" id="GO:0072542">
    <property type="term" value="F:protein phosphatase activator activity"/>
    <property type="evidence" value="ECO:0007669"/>
    <property type="project" value="TreeGrafter"/>
</dbReference>
<feature type="region of interest" description="Disordered" evidence="3">
    <location>
        <begin position="156"/>
        <end position="186"/>
    </location>
</feature>
<keyword evidence="6" id="KW-1185">Reference proteome</keyword>
<evidence type="ECO:0000259" key="4">
    <source>
        <dbReference type="Pfam" id="PF04802"/>
    </source>
</evidence>
<evidence type="ECO:0000256" key="1">
    <source>
        <dbReference type="ARBA" id="ARBA00004123"/>
    </source>
</evidence>
<feature type="region of interest" description="Disordered" evidence="3">
    <location>
        <begin position="409"/>
        <end position="472"/>
    </location>
</feature>
<evidence type="ECO:0000313" key="6">
    <source>
        <dbReference type="Proteomes" id="UP000002729"/>
    </source>
</evidence>
<dbReference type="KEGG" id="aaf:AURANDRAFT_64954"/>
<protein>
    <recommendedName>
        <fullName evidence="4">Serine/threonine-protein phosphatase 4 regulatory subunit 3-like central domain-containing protein</fullName>
    </recommendedName>
</protein>
<feature type="region of interest" description="Disordered" evidence="3">
    <location>
        <begin position="1"/>
        <end position="33"/>
    </location>
</feature>
<feature type="region of interest" description="Disordered" evidence="3">
    <location>
        <begin position="1042"/>
        <end position="1196"/>
    </location>
</feature>
<feature type="region of interest" description="Disordered" evidence="3">
    <location>
        <begin position="685"/>
        <end position="726"/>
    </location>
</feature>
<dbReference type="PANTHER" id="PTHR23318">
    <property type="entry name" value="ATP SYNTHASE GAMMA-RELATED"/>
    <property type="match status" value="1"/>
</dbReference>
<dbReference type="eggNOG" id="KOG2175">
    <property type="taxonomic scope" value="Eukaryota"/>
</dbReference>
<dbReference type="Pfam" id="PF04802">
    <property type="entry name" value="PP4R3"/>
    <property type="match status" value="2"/>
</dbReference>
<evidence type="ECO:0000256" key="3">
    <source>
        <dbReference type="SAM" id="MobiDB-lite"/>
    </source>
</evidence>
<keyword evidence="2" id="KW-0539">Nucleus</keyword>
<evidence type="ECO:0000256" key="2">
    <source>
        <dbReference type="ARBA" id="ARBA00023242"/>
    </source>
</evidence>
<dbReference type="RefSeq" id="XP_009037906.1">
    <property type="nucleotide sequence ID" value="XM_009039658.1"/>
</dbReference>
<dbReference type="AlphaFoldDB" id="F0YCC8"/>
<feature type="compositionally biased region" description="Pro residues" evidence="3">
    <location>
        <begin position="1073"/>
        <end position="1082"/>
    </location>
</feature>
<sequence length="1253" mass="131278">MSDDTGGAPPDDAPAPAPAPAPPAPPEDEQSAPAYRVKVYRLNEDGQWDDCGTGSVTLAKGSAPTILVLSENNDRGARGALLASRLIPSQDAYTKQGENIITWDTRRGDGGSAIADKAANETACVALSFQEKHGCDDLYARLQAAAARLIAALSRSRSLSPPPGDRGALAALRDDEPGPPGVDDDGDAARAVAVLLRRQAEAEAGQFGGGDGDDGAAANHARAFLAHVLGARGGALGKLLAADPAPQAWHALPAPSSAAALDEWACTLARAAASPAAKERYAATLLAEDCLLLRQLAASFDDAEDGDDVEVLVKLADVVKLVVLLNEPPLVEALLDDPLFEPVLGALEYAADLKKQHAALAVDDGAAPRERRSWVEPDEAARAAAARAPAAPAPAAAAAPPAGAADADAEVAAATAAAPDDDDEAANRRASVESGNSAATTEGAVSDEDARFRVGSPLPGALLGDERPRTAAEARRVPLRRLALRASQMREVVPMEDATLRMRVVQNFRAAVLKEAALRPGMDDAQLSSIHGLVFSNNNEILRRLYDHTDYLKRVVALVGSGAPEAAAESLEADLLEDGDGGAEAAHRRDRGLALRFLREMVGLSRNAQPQSRDALYRHLFFETELYGALATALADCGHRSRPSGAGGDGYAHTAAAAVERACCAEIVATAVRVNASSLRHDALRREDHPEPPPWHAAQNGGNDDANKKARKGPAPRRPGAAPLGLLPRGAAAPAAGAGGAARRGPALFWVLRLLACDGDLATLMHASDAARLVLDSETMDEPERDAFLALFYDKYLPWLVEPLYDVRVVGGDGVEVPLEDAAPGPGLRVANGAACAHVCELLAYCVRAHAYRMKYFVLRNHVAARVVALVECGGAYGDKPLVLAALRFVRACVGAKDDFYTRYLVKNGSLGPVFRLLGNAAAASPAPPPPEDDGDATNDTVEPRPRNRPPRVVPGDSLVTSAVAELAEFVRVENVKGLVAHIVEVHGATLKKSVLHRSLLEGLETRHAQNKDLLERAARGFGGAKDDAPLTAAQLERRARIATEDADEAYFDDDDDFDDDMDDASDDDEAPGAPPGPPPGFAPREAARRRPPGRSPTPPTEDDSSDSDASGDSASSRHRAKRGLDGARRAQPRSPSSAATDGDDESTASSKRPRTESESSDDDDFKPPVRAPPASSSPPASAFSGGAFDAPKRPFARRAPTALVVKKIEWSAEKAADLDGFARAGNDDEPPADEPNGAAKKAKLGESDASQS</sequence>
<feature type="region of interest" description="Disordered" evidence="3">
    <location>
        <begin position="364"/>
        <end position="387"/>
    </location>
</feature>
<dbReference type="InterPro" id="IPR011993">
    <property type="entry name" value="PH-like_dom_sf"/>
</dbReference>
<feature type="domain" description="Serine/threonine-protein phosphatase 4 regulatory subunit 3-like central" evidence="4">
    <location>
        <begin position="486"/>
        <end position="919"/>
    </location>
</feature>
<evidence type="ECO:0000313" key="5">
    <source>
        <dbReference type="EMBL" id="EGB07273.1"/>
    </source>
</evidence>
<dbReference type="SUPFAM" id="SSF50729">
    <property type="entry name" value="PH domain-like"/>
    <property type="match status" value="1"/>
</dbReference>
<dbReference type="PANTHER" id="PTHR23318:SF0">
    <property type="entry name" value="SERINE_THREONINE-PROTEIN PHOSPHATASE 4 REGULATORY SUBUNIT 3"/>
    <property type="match status" value="1"/>
</dbReference>
<organism evidence="6">
    <name type="scientific">Aureococcus anophagefferens</name>
    <name type="common">Harmful bloom alga</name>
    <dbReference type="NCBI Taxonomy" id="44056"/>
    <lineage>
        <taxon>Eukaryota</taxon>
        <taxon>Sar</taxon>
        <taxon>Stramenopiles</taxon>
        <taxon>Ochrophyta</taxon>
        <taxon>Pelagophyceae</taxon>
        <taxon>Pelagomonadales</taxon>
        <taxon>Pelagomonadaceae</taxon>
        <taxon>Aureococcus</taxon>
    </lineage>
</organism>
<dbReference type="EMBL" id="GL833131">
    <property type="protein sequence ID" value="EGB07273.1"/>
    <property type="molecule type" value="Genomic_DNA"/>
</dbReference>
<feature type="compositionally biased region" description="Acidic residues" evidence="3">
    <location>
        <begin position="1045"/>
        <end position="1071"/>
    </location>
</feature>
<dbReference type="InterPro" id="IPR006887">
    <property type="entry name" value="P4R3-like_central_dom"/>
</dbReference>
<dbReference type="GO" id="GO:0005654">
    <property type="term" value="C:nucleoplasm"/>
    <property type="evidence" value="ECO:0007669"/>
    <property type="project" value="TreeGrafter"/>
</dbReference>
<dbReference type="InterPro" id="IPR051137">
    <property type="entry name" value="PP4R3-like"/>
</dbReference>
<dbReference type="GeneID" id="20225095"/>
<dbReference type="Proteomes" id="UP000002729">
    <property type="component" value="Unassembled WGS sequence"/>
</dbReference>
<dbReference type="GO" id="GO:0030289">
    <property type="term" value="C:protein phosphatase 4 complex"/>
    <property type="evidence" value="ECO:0007669"/>
    <property type="project" value="TreeGrafter"/>
</dbReference>
<reference evidence="5 6" key="1">
    <citation type="journal article" date="2011" name="Proc. Natl. Acad. Sci. U.S.A.">
        <title>Niche of harmful alga Aureococcus anophagefferens revealed through ecogenomics.</title>
        <authorList>
            <person name="Gobler C.J."/>
            <person name="Berry D.L."/>
            <person name="Dyhrman S.T."/>
            <person name="Wilhelm S.W."/>
            <person name="Salamov A."/>
            <person name="Lobanov A.V."/>
            <person name="Zhang Y."/>
            <person name="Collier J.L."/>
            <person name="Wurch L.L."/>
            <person name="Kustka A.B."/>
            <person name="Dill B.D."/>
            <person name="Shah M."/>
            <person name="VerBerkmoes N.C."/>
            <person name="Kuo A."/>
            <person name="Terry A."/>
            <person name="Pangilinan J."/>
            <person name="Lindquist E.A."/>
            <person name="Lucas S."/>
            <person name="Paulsen I.T."/>
            <person name="Hattenrath-Lehmann T.K."/>
            <person name="Talmage S.C."/>
            <person name="Walker E.A."/>
            <person name="Koch F."/>
            <person name="Burson A.M."/>
            <person name="Marcoval M.A."/>
            <person name="Tang Y.Z."/>
            <person name="Lecleir G.R."/>
            <person name="Coyne K.J."/>
            <person name="Berg G.M."/>
            <person name="Bertrand E.M."/>
            <person name="Saito M.A."/>
            <person name="Gladyshev V.N."/>
            <person name="Grigoriev I.V."/>
        </authorList>
    </citation>
    <scope>NUCLEOTIDE SEQUENCE [LARGE SCALE GENOMIC DNA]</scope>
    <source>
        <strain evidence="6">CCMP 1984</strain>
    </source>
</reference>